<feature type="transmembrane region" description="Helical" evidence="5">
    <location>
        <begin position="144"/>
        <end position="165"/>
    </location>
</feature>
<dbReference type="Pfam" id="PF07690">
    <property type="entry name" value="MFS_1"/>
    <property type="match status" value="1"/>
</dbReference>
<feature type="domain" description="Major facilitator superfamily (MFS) profile" evidence="6">
    <location>
        <begin position="15"/>
        <end position="385"/>
    </location>
</feature>
<dbReference type="GO" id="GO:0016020">
    <property type="term" value="C:membrane"/>
    <property type="evidence" value="ECO:0007669"/>
    <property type="project" value="UniProtKB-SubCell"/>
</dbReference>
<dbReference type="AlphaFoldDB" id="D1C8G3"/>
<reference evidence="7 8" key="2">
    <citation type="journal article" date="2010" name="Stand. Genomic Sci.">
        <title>Complete genome sequence of Desulfohalobium retbaense type strain (HR(100)).</title>
        <authorList>
            <person name="Spring S."/>
            <person name="Nolan M."/>
            <person name="Lapidus A."/>
            <person name="Glavina Del Rio T."/>
            <person name="Copeland A."/>
            <person name="Tice H."/>
            <person name="Cheng J.F."/>
            <person name="Lucas S."/>
            <person name="Land M."/>
            <person name="Chen F."/>
            <person name="Bruce D."/>
            <person name="Goodwin L."/>
            <person name="Pitluck S."/>
            <person name="Ivanova N."/>
            <person name="Mavromatis K."/>
            <person name="Mikhailova N."/>
            <person name="Pati A."/>
            <person name="Chen A."/>
            <person name="Palaniappan K."/>
            <person name="Hauser L."/>
            <person name="Chang Y.J."/>
            <person name="Jeffries C.D."/>
            <person name="Munk C."/>
            <person name="Kiss H."/>
            <person name="Chain P."/>
            <person name="Han C."/>
            <person name="Brettin T."/>
            <person name="Detter J.C."/>
            <person name="Schuler E."/>
            <person name="Goker M."/>
            <person name="Rohde M."/>
            <person name="Bristow J."/>
            <person name="Eisen J.A."/>
            <person name="Markowitz V."/>
            <person name="Hugenholtz P."/>
            <person name="Kyrpides N.C."/>
            <person name="Klenk H.P."/>
        </authorList>
    </citation>
    <scope>NUCLEOTIDE SEQUENCE [LARGE SCALE GENOMIC DNA]</scope>
    <source>
        <strain evidence="8">ATCC 49802 / DSM 20745 / S 6022</strain>
    </source>
</reference>
<dbReference type="Proteomes" id="UP000002027">
    <property type="component" value="Chromosome 2"/>
</dbReference>
<dbReference type="RefSeq" id="WP_012873144.1">
    <property type="nucleotide sequence ID" value="NC_013524.1"/>
</dbReference>
<feature type="transmembrane region" description="Helical" evidence="5">
    <location>
        <begin position="334"/>
        <end position="356"/>
    </location>
</feature>
<keyword evidence="3 5" id="KW-1133">Transmembrane helix</keyword>
<feature type="transmembrane region" description="Helical" evidence="5">
    <location>
        <begin position="362"/>
        <end position="381"/>
    </location>
</feature>
<dbReference type="InterPro" id="IPR011701">
    <property type="entry name" value="MFS"/>
</dbReference>
<name>D1C8G3_SPHTD</name>
<dbReference type="PANTHER" id="PTHR23514:SF13">
    <property type="entry name" value="INNER MEMBRANE PROTEIN YBJJ"/>
    <property type="match status" value="1"/>
</dbReference>
<feature type="transmembrane region" description="Helical" evidence="5">
    <location>
        <begin position="17"/>
        <end position="35"/>
    </location>
</feature>
<protein>
    <submittedName>
        <fullName evidence="7">Major facilitator superfamily MFS_1</fullName>
    </submittedName>
</protein>
<reference evidence="8" key="1">
    <citation type="submission" date="2009-11" db="EMBL/GenBank/DDBJ databases">
        <title>The complete chromosome 2 of Sphaerobacter thermophilus DSM 20745.</title>
        <authorList>
            <person name="Lucas S."/>
            <person name="Copeland A."/>
            <person name="Lapidus A."/>
            <person name="Glavina del Rio T."/>
            <person name="Dalin E."/>
            <person name="Tice H."/>
            <person name="Bruce D."/>
            <person name="Goodwin L."/>
            <person name="Pitluck S."/>
            <person name="Kyrpides N."/>
            <person name="Mavromatis K."/>
            <person name="Ivanova N."/>
            <person name="Mikhailova N."/>
            <person name="LaButti K.M."/>
            <person name="Clum A."/>
            <person name="Sun H.I."/>
            <person name="Brettin T."/>
            <person name="Detter J.C."/>
            <person name="Han C."/>
            <person name="Larimer F."/>
            <person name="Land M."/>
            <person name="Hauser L."/>
            <person name="Markowitz V."/>
            <person name="Cheng J.F."/>
            <person name="Hugenholtz P."/>
            <person name="Woyke T."/>
            <person name="Wu D."/>
            <person name="Steenblock K."/>
            <person name="Schneider S."/>
            <person name="Pukall R."/>
            <person name="Goeker M."/>
            <person name="Klenk H.P."/>
            <person name="Eisen J.A."/>
        </authorList>
    </citation>
    <scope>NUCLEOTIDE SEQUENCE [LARGE SCALE GENOMIC DNA]</scope>
    <source>
        <strain evidence="8">ATCC 49802 / DSM 20745 / S 6022</strain>
    </source>
</reference>
<dbReference type="InterPro" id="IPR020846">
    <property type="entry name" value="MFS_dom"/>
</dbReference>
<evidence type="ECO:0000256" key="3">
    <source>
        <dbReference type="ARBA" id="ARBA00022989"/>
    </source>
</evidence>
<dbReference type="KEGG" id="sti:Sthe_2692"/>
<dbReference type="InterPro" id="IPR051788">
    <property type="entry name" value="MFS_Transporter"/>
</dbReference>
<evidence type="ECO:0000313" key="8">
    <source>
        <dbReference type="Proteomes" id="UP000002027"/>
    </source>
</evidence>
<dbReference type="PANTHER" id="PTHR23514">
    <property type="entry name" value="BYPASS OF STOP CODON PROTEIN 6"/>
    <property type="match status" value="1"/>
</dbReference>
<dbReference type="CDD" id="cd17393">
    <property type="entry name" value="MFS_MosC_like"/>
    <property type="match status" value="1"/>
</dbReference>
<accession>D1C8G3</accession>
<dbReference type="HOGENOM" id="CLU_035309_1_1_0"/>
<dbReference type="InterPro" id="IPR036259">
    <property type="entry name" value="MFS_trans_sf"/>
</dbReference>
<evidence type="ECO:0000256" key="5">
    <source>
        <dbReference type="SAM" id="Phobius"/>
    </source>
</evidence>
<evidence type="ECO:0000256" key="4">
    <source>
        <dbReference type="ARBA" id="ARBA00023136"/>
    </source>
</evidence>
<dbReference type="SUPFAM" id="SSF103473">
    <property type="entry name" value="MFS general substrate transporter"/>
    <property type="match status" value="1"/>
</dbReference>
<evidence type="ECO:0000259" key="6">
    <source>
        <dbReference type="PROSITE" id="PS50850"/>
    </source>
</evidence>
<dbReference type="InParanoid" id="D1C8G3"/>
<proteinExistence type="predicted"/>
<evidence type="ECO:0000256" key="2">
    <source>
        <dbReference type="ARBA" id="ARBA00022692"/>
    </source>
</evidence>
<keyword evidence="4 5" id="KW-0472">Membrane</keyword>
<gene>
    <name evidence="7" type="ordered locus">Sthe_2692</name>
</gene>
<feature type="transmembrane region" description="Helical" evidence="5">
    <location>
        <begin position="211"/>
        <end position="234"/>
    </location>
</feature>
<feature type="transmembrane region" description="Helical" evidence="5">
    <location>
        <begin position="300"/>
        <end position="322"/>
    </location>
</feature>
<dbReference type="EMBL" id="CP001824">
    <property type="protein sequence ID" value="ACZ40106.1"/>
    <property type="molecule type" value="Genomic_DNA"/>
</dbReference>
<dbReference type="GO" id="GO:0022857">
    <property type="term" value="F:transmembrane transporter activity"/>
    <property type="evidence" value="ECO:0007669"/>
    <property type="project" value="InterPro"/>
</dbReference>
<dbReference type="Gene3D" id="1.20.1250.20">
    <property type="entry name" value="MFS general substrate transporter like domains"/>
    <property type="match status" value="1"/>
</dbReference>
<evidence type="ECO:0000256" key="1">
    <source>
        <dbReference type="ARBA" id="ARBA00004141"/>
    </source>
</evidence>
<dbReference type="PROSITE" id="PS50850">
    <property type="entry name" value="MFS"/>
    <property type="match status" value="1"/>
</dbReference>
<comment type="subcellular location">
    <subcellularLocation>
        <location evidence="1">Membrane</location>
        <topology evidence="1">Multi-pass membrane protein</topology>
    </subcellularLocation>
</comment>
<dbReference type="eggNOG" id="COG0738">
    <property type="taxonomic scope" value="Bacteria"/>
</dbReference>
<feature type="transmembrane region" description="Helical" evidence="5">
    <location>
        <begin position="240"/>
        <end position="260"/>
    </location>
</feature>
<keyword evidence="8" id="KW-1185">Reference proteome</keyword>
<organism evidence="7 8">
    <name type="scientific">Sphaerobacter thermophilus (strain ATCC 49802 / DSM 20745 / KCCM 41009 / NCIMB 13125 / S 6022)</name>
    <dbReference type="NCBI Taxonomy" id="479434"/>
    <lineage>
        <taxon>Bacteria</taxon>
        <taxon>Pseudomonadati</taxon>
        <taxon>Thermomicrobiota</taxon>
        <taxon>Thermomicrobia</taxon>
        <taxon>Sphaerobacterales</taxon>
        <taxon>Sphaerobacterineae</taxon>
        <taxon>Sphaerobacteraceae</taxon>
        <taxon>Sphaerobacter</taxon>
    </lineage>
</organism>
<feature type="transmembrane region" description="Helical" evidence="5">
    <location>
        <begin position="80"/>
        <end position="99"/>
    </location>
</feature>
<feature type="transmembrane region" description="Helical" evidence="5">
    <location>
        <begin position="171"/>
        <end position="190"/>
    </location>
</feature>
<feature type="transmembrane region" description="Helical" evidence="5">
    <location>
        <begin position="272"/>
        <end position="294"/>
    </location>
</feature>
<sequence>MSQPVASKLHPPRAARLAVATMFFVAGAGQGNWVVRIPDVQQSLGLSPGALGVALFGLPLGLLVGVPASGWASVRWGSRSVTVVAALGYCATLVLPSLAWSGATLLAALVLFGIASGSLDVAMNTQAVAVEARYERPIMSSFHAVFSGGGLAGSAVGGAVAAFGVGPFFHLASAGLVLGAMVAVAAGRLLPATVESRERESRRRLRPSWRMLALGTIAFCVLMGEGAVADWSAVFLRQDVGAGAALAGAGFAAFSLAMAGGRLVGDVLNARLGAVALLRLGGAVAGAGMALALVPDGAALSILGFGLVGAGLSTLFPTVIGAAGRMRDAPTGTVIATITALGYFGFLAGPPLIGLLADVAGLRAALSVVVALALLVVAFAGSARD</sequence>
<feature type="transmembrane region" description="Helical" evidence="5">
    <location>
        <begin position="47"/>
        <end position="68"/>
    </location>
</feature>
<evidence type="ECO:0000313" key="7">
    <source>
        <dbReference type="EMBL" id="ACZ40106.1"/>
    </source>
</evidence>
<keyword evidence="2 5" id="KW-0812">Transmembrane</keyword>